<evidence type="ECO:0000313" key="3">
    <source>
        <dbReference type="EMBL" id="MDI2099013.1"/>
    </source>
</evidence>
<evidence type="ECO:0000256" key="2">
    <source>
        <dbReference type="SAM" id="Phobius"/>
    </source>
</evidence>
<keyword evidence="4" id="KW-1185">Reference proteome</keyword>
<comment type="caution">
    <text evidence="3">The sequence shown here is derived from an EMBL/GenBank/DDBJ whole genome shotgun (WGS) entry which is preliminary data.</text>
</comment>
<dbReference type="Gene3D" id="2.160.20.120">
    <property type="match status" value="1"/>
</dbReference>
<dbReference type="Proteomes" id="UP001321506">
    <property type="component" value="Unassembled WGS sequence"/>
</dbReference>
<keyword evidence="2" id="KW-0472">Membrane</keyword>
<dbReference type="EMBL" id="JASATX010000003">
    <property type="protein sequence ID" value="MDI2099013.1"/>
    <property type="molecule type" value="Genomic_DNA"/>
</dbReference>
<accession>A0AAW6T9K5</accession>
<evidence type="ECO:0000256" key="1">
    <source>
        <dbReference type="SAM" id="MobiDB-lite"/>
    </source>
</evidence>
<sequence length="288" mass="29249">MSTTITPPESAPPAGGAPAQRPSSGARTVAILAIVLGVLVLLGTLVSAALTTVASAAVHTSSRTVAVAGVNELAVRVSAGSLRVEFGSVREAELEVTSSWGADRWTFERTGDRLVVGTPDRFGQWFGDWFSWGEQHGEGRAVLRLPSSLAGADAGLSLAAGDLTVDGDFGDLRLNISAGGLMVSGSAETLTADVSAGKGEVDLADVASATLSVSAGGLDATFTGEQPRSIEADVSAGSLQLEVPEGQYRVTSDVSAGGFDNRIGSDVNASSRIHVEVSAGEAVLRSAR</sequence>
<proteinExistence type="predicted"/>
<evidence type="ECO:0008006" key="5">
    <source>
        <dbReference type="Google" id="ProtNLM"/>
    </source>
</evidence>
<feature type="region of interest" description="Disordered" evidence="1">
    <location>
        <begin position="1"/>
        <end position="22"/>
    </location>
</feature>
<protein>
    <recommendedName>
        <fullName evidence="5">Adhesin domain-containing protein</fullName>
    </recommendedName>
</protein>
<keyword evidence="2" id="KW-1133">Transmembrane helix</keyword>
<feature type="compositionally biased region" description="Low complexity" evidence="1">
    <location>
        <begin position="12"/>
        <end position="22"/>
    </location>
</feature>
<organism evidence="3 4">
    <name type="scientific">Ruicaihuangia caeni</name>
    <dbReference type="NCBI Taxonomy" id="3042517"/>
    <lineage>
        <taxon>Bacteria</taxon>
        <taxon>Bacillati</taxon>
        <taxon>Actinomycetota</taxon>
        <taxon>Actinomycetes</taxon>
        <taxon>Micrococcales</taxon>
        <taxon>Microbacteriaceae</taxon>
        <taxon>Ruicaihuangia</taxon>
    </lineage>
</organism>
<feature type="transmembrane region" description="Helical" evidence="2">
    <location>
        <begin position="29"/>
        <end position="50"/>
    </location>
</feature>
<gene>
    <name evidence="3" type="ORF">QF206_08570</name>
</gene>
<evidence type="ECO:0000313" key="4">
    <source>
        <dbReference type="Proteomes" id="UP001321506"/>
    </source>
</evidence>
<name>A0AAW6T9K5_9MICO</name>
<dbReference type="AlphaFoldDB" id="A0AAW6T9K5"/>
<reference evidence="3 4" key="1">
    <citation type="submission" date="2023-04" db="EMBL/GenBank/DDBJ databases">
        <title>Klugiella caeni sp. nov. isolated from the sludge of biochemical tank.</title>
        <authorList>
            <person name="Geng K."/>
        </authorList>
    </citation>
    <scope>NUCLEOTIDE SEQUENCE [LARGE SCALE GENOMIC DNA]</scope>
    <source>
        <strain evidence="3 4">YN-L-19</strain>
    </source>
</reference>
<keyword evidence="2" id="KW-0812">Transmembrane</keyword>
<dbReference type="RefSeq" id="WP_281488799.1">
    <property type="nucleotide sequence ID" value="NZ_JASATX010000003.1"/>
</dbReference>